<dbReference type="Gene3D" id="1.20.120.450">
    <property type="entry name" value="dinb family like domain"/>
    <property type="match status" value="1"/>
</dbReference>
<organism evidence="2 3">
    <name type="scientific">Streptomyces albus (strain ATCC 21838 / DSM 41398 / FERM P-419 / JCM 4703 / NBRC 107858)</name>
    <dbReference type="NCBI Taxonomy" id="1081613"/>
    <lineage>
        <taxon>Bacteria</taxon>
        <taxon>Bacillati</taxon>
        <taxon>Actinomycetota</taxon>
        <taxon>Actinomycetes</taxon>
        <taxon>Kitasatosporales</taxon>
        <taxon>Streptomycetaceae</taxon>
        <taxon>Streptomyces</taxon>
    </lineage>
</organism>
<sequence length="195" mass="20902">MADILDLGPQTKEVLRLAEGVREEQFDQPTPCPDYTVRQLLGHVVELTGAFADAGRKNLGPGLDVSPDSRLPELRADWRTALPRLFAELAEAWREPAAYQGMTRAGGVDLPGEVAAQVVADELLVHGWDLARATGQEYAPDPAALRAAHGFLAQAAEESERPPIFGPVVEVPAGAPLLDRTIGLSGREPGWSPRG</sequence>
<protein>
    <recommendedName>
        <fullName evidence="1">Mycothiol-dependent maleylpyruvate isomerase metal-binding domain-containing protein</fullName>
    </recommendedName>
</protein>
<dbReference type="GO" id="GO:0046872">
    <property type="term" value="F:metal ion binding"/>
    <property type="evidence" value="ECO:0007669"/>
    <property type="project" value="InterPro"/>
</dbReference>
<proteinExistence type="predicted"/>
<gene>
    <name evidence="2" type="ORF">SLNWT_5999</name>
</gene>
<dbReference type="InterPro" id="IPR017517">
    <property type="entry name" value="Maleyloyr_isom"/>
</dbReference>
<dbReference type="NCBIfam" id="TIGR03086">
    <property type="entry name" value="TIGR03086 family metal-binding protein"/>
    <property type="match status" value="1"/>
</dbReference>
<name>A0A0B5F471_STRA4</name>
<dbReference type="EMBL" id="CP010519">
    <property type="protein sequence ID" value="AJE86375.1"/>
    <property type="molecule type" value="Genomic_DNA"/>
</dbReference>
<keyword evidence="3" id="KW-1185">Reference proteome</keyword>
<evidence type="ECO:0000313" key="2">
    <source>
        <dbReference type="EMBL" id="AJE86375.1"/>
    </source>
</evidence>
<reference evidence="2 3" key="1">
    <citation type="submission" date="2015-01" db="EMBL/GenBank/DDBJ databases">
        <title>Enhanced salinomycin production by adjusting the supply of polyketide extender units in Streptomyce albus DSM 41398.</title>
        <authorList>
            <person name="Lu C."/>
        </authorList>
    </citation>
    <scope>NUCLEOTIDE SEQUENCE [LARGE SCALE GENOMIC DNA]</scope>
    <source>
        <strain evidence="3">ATCC 21838 / DSM 41398 / FERM P-419 / JCM 4703 / NBRC 107858</strain>
    </source>
</reference>
<accession>A0A0B5F471</accession>
<dbReference type="InterPro" id="IPR024344">
    <property type="entry name" value="MDMPI_metal-binding"/>
</dbReference>
<dbReference type="InterPro" id="IPR034660">
    <property type="entry name" value="DinB/YfiT-like"/>
</dbReference>
<evidence type="ECO:0000259" key="1">
    <source>
        <dbReference type="Pfam" id="PF11716"/>
    </source>
</evidence>
<dbReference type="Pfam" id="PF11716">
    <property type="entry name" value="MDMPI_N"/>
    <property type="match status" value="1"/>
</dbReference>
<evidence type="ECO:0000313" key="3">
    <source>
        <dbReference type="Proteomes" id="UP000031523"/>
    </source>
</evidence>
<dbReference type="Proteomes" id="UP000031523">
    <property type="component" value="Chromosome"/>
</dbReference>
<dbReference type="AlphaFoldDB" id="A0A0B5F471"/>
<dbReference type="InterPro" id="IPR017520">
    <property type="entry name" value="CHP03086"/>
</dbReference>
<dbReference type="KEGG" id="sals:SLNWT_5999"/>
<feature type="domain" description="Mycothiol-dependent maleylpyruvate isomerase metal-binding" evidence="1">
    <location>
        <begin position="9"/>
        <end position="131"/>
    </location>
</feature>
<dbReference type="NCBIfam" id="TIGR03083">
    <property type="entry name" value="maleylpyruvate isomerase family mycothiol-dependent enzyme"/>
    <property type="match status" value="1"/>
</dbReference>
<dbReference type="SUPFAM" id="SSF109854">
    <property type="entry name" value="DinB/YfiT-like putative metalloenzymes"/>
    <property type="match status" value="1"/>
</dbReference>